<evidence type="ECO:0000313" key="2">
    <source>
        <dbReference type="EMBL" id="PJZ52618.1"/>
    </source>
</evidence>
<dbReference type="RefSeq" id="WP_100786416.1">
    <property type="nucleotide sequence ID" value="NZ_NPDU01000042.1"/>
</dbReference>
<keyword evidence="4" id="KW-1185">Reference proteome</keyword>
<proteinExistence type="predicted"/>
<dbReference type="Proteomes" id="UP000232149">
    <property type="component" value="Unassembled WGS sequence"/>
</dbReference>
<accession>A0A2M9YM67</accession>
<evidence type="ECO:0000313" key="4">
    <source>
        <dbReference type="Proteomes" id="UP000232149"/>
    </source>
</evidence>
<dbReference type="EMBL" id="NPDU01000042">
    <property type="protein sequence ID" value="PJZ61020.1"/>
    <property type="molecule type" value="Genomic_DNA"/>
</dbReference>
<feature type="coiled-coil region" evidence="1">
    <location>
        <begin position="47"/>
        <end position="74"/>
    </location>
</feature>
<sequence>MGYHTQNIITSFESETDKDIIAEMKAFFPLAKVKEFHSDFHGIVAQVERDELMRECAVEDVQDLEEELALIDERTIEFTKHFPKKIFVYIEVDCFGGICHYDGFSVKDGIKILTQESTESGHIPLLKSIFPTYERIYFEPFIRDFFIQKGRIEGVIQDFSLGGLFIGFNSEYTDTSLYRIDAGSNYLFFERMEEYYFLFESKEKSDDIKVSGVIYNDDKEILREIEDHILETFFIMTHTIAIYMDGVLEPKRFENKVESRIKKRKSFWRRWID</sequence>
<comment type="caution">
    <text evidence="2">The sequence shown here is derived from an EMBL/GenBank/DDBJ whole genome shotgun (WGS) entry which is preliminary data.</text>
</comment>
<organism evidence="2 5">
    <name type="scientific">Leptospira adleri</name>
    <dbReference type="NCBI Taxonomy" id="2023186"/>
    <lineage>
        <taxon>Bacteria</taxon>
        <taxon>Pseudomonadati</taxon>
        <taxon>Spirochaetota</taxon>
        <taxon>Spirochaetia</taxon>
        <taxon>Leptospirales</taxon>
        <taxon>Leptospiraceae</taxon>
        <taxon>Leptospira</taxon>
    </lineage>
</organism>
<dbReference type="Proteomes" id="UP000232188">
    <property type="component" value="Unassembled WGS sequence"/>
</dbReference>
<evidence type="ECO:0000256" key="1">
    <source>
        <dbReference type="SAM" id="Coils"/>
    </source>
</evidence>
<name>A0A2M9YM67_9LEPT</name>
<gene>
    <name evidence="3" type="ORF">CH376_15415</name>
    <name evidence="2" type="ORF">CH380_14260</name>
</gene>
<dbReference type="EMBL" id="NPDV01000012">
    <property type="protein sequence ID" value="PJZ52618.1"/>
    <property type="molecule type" value="Genomic_DNA"/>
</dbReference>
<evidence type="ECO:0000313" key="5">
    <source>
        <dbReference type="Proteomes" id="UP000232188"/>
    </source>
</evidence>
<dbReference type="AlphaFoldDB" id="A0A2M9YM67"/>
<protein>
    <submittedName>
        <fullName evidence="2">Uncharacterized protein</fullName>
    </submittedName>
</protein>
<keyword evidence="1" id="KW-0175">Coiled coil</keyword>
<reference evidence="4 5" key="1">
    <citation type="submission" date="2017-07" db="EMBL/GenBank/DDBJ databases">
        <title>Leptospira spp. isolated from tropical soils.</title>
        <authorList>
            <person name="Thibeaux R."/>
            <person name="Iraola G."/>
            <person name="Ferres I."/>
            <person name="Bierque E."/>
            <person name="Girault D."/>
            <person name="Soupe-Gilbert M.-E."/>
            <person name="Picardeau M."/>
            <person name="Goarant C."/>
        </authorList>
    </citation>
    <scope>NUCLEOTIDE SEQUENCE [LARGE SCALE GENOMIC DNA]</scope>
    <source>
        <strain evidence="2 5">FH2-B-C1</strain>
        <strain evidence="3 4">FH2-B-D1</strain>
    </source>
</reference>
<evidence type="ECO:0000313" key="3">
    <source>
        <dbReference type="EMBL" id="PJZ61020.1"/>
    </source>
</evidence>